<protein>
    <submittedName>
        <fullName evidence="2">Uncharacterized protein</fullName>
    </submittedName>
</protein>
<sequence length="166" mass="18066">MSEPLAGDAGPLRSLGFWAPKGERGPLPNPADLVDPGWDESERGFVAAYLERGQIAGHWMGSSRCRLCGRVNGWRDYSDGHYIWPEGLTHYVVDHAVRLPAEFVAHVGRRTEHLEESERDHVWWLENAHRTRAPEERTESGTGGAAETAAGAGAGAGSDPDGATIR</sequence>
<dbReference type="RefSeq" id="WP_014134139.1">
    <property type="nucleotide sequence ID" value="NC_016109.1"/>
</dbReference>
<evidence type="ECO:0000256" key="1">
    <source>
        <dbReference type="SAM" id="MobiDB-lite"/>
    </source>
</evidence>
<dbReference type="STRING" id="452652.KSE_09840"/>
<feature type="compositionally biased region" description="Low complexity" evidence="1">
    <location>
        <begin position="145"/>
        <end position="166"/>
    </location>
</feature>
<feature type="compositionally biased region" description="Basic and acidic residues" evidence="1">
    <location>
        <begin position="130"/>
        <end position="139"/>
    </location>
</feature>
<proteinExistence type="predicted"/>
<dbReference type="KEGG" id="ksk:KSE_09840"/>
<name>E4N6I9_KITSK</name>
<reference evidence="2 3" key="1">
    <citation type="journal article" date="2010" name="DNA Res.">
        <title>Genome sequence of Kitasatospora setae NBRC 14216T: an evolutionary snapshot of the family Streptomycetaceae.</title>
        <authorList>
            <person name="Ichikawa N."/>
            <person name="Oguchi A."/>
            <person name="Ikeda H."/>
            <person name="Ishikawa J."/>
            <person name="Kitani S."/>
            <person name="Watanabe Y."/>
            <person name="Nakamura S."/>
            <person name="Katano Y."/>
            <person name="Kishi E."/>
            <person name="Sasagawa M."/>
            <person name="Ankai A."/>
            <person name="Fukui S."/>
            <person name="Hashimoto Y."/>
            <person name="Kamata S."/>
            <person name="Otoguro M."/>
            <person name="Tanikawa S."/>
            <person name="Nihira T."/>
            <person name="Horinouchi S."/>
            <person name="Ohnishi Y."/>
            <person name="Hayakawa M."/>
            <person name="Kuzuyama T."/>
            <person name="Arisawa A."/>
            <person name="Nomoto F."/>
            <person name="Miura H."/>
            <person name="Takahashi Y."/>
            <person name="Fujita N."/>
        </authorList>
    </citation>
    <scope>NUCLEOTIDE SEQUENCE [LARGE SCALE GENOMIC DNA]</scope>
    <source>
        <strain evidence="3">ATCC 33774 / DSM 43861 / JCM 3304 / KCC A-0304 / NBRC 14216 / KM-6054</strain>
    </source>
</reference>
<dbReference type="EMBL" id="AP010968">
    <property type="protein sequence ID" value="BAJ26820.1"/>
    <property type="molecule type" value="Genomic_DNA"/>
</dbReference>
<keyword evidence="3" id="KW-1185">Reference proteome</keyword>
<evidence type="ECO:0000313" key="3">
    <source>
        <dbReference type="Proteomes" id="UP000007076"/>
    </source>
</evidence>
<evidence type="ECO:0000313" key="2">
    <source>
        <dbReference type="EMBL" id="BAJ26820.1"/>
    </source>
</evidence>
<dbReference type="PATRIC" id="fig|452652.3.peg.975"/>
<dbReference type="Proteomes" id="UP000007076">
    <property type="component" value="Chromosome"/>
</dbReference>
<dbReference type="eggNOG" id="ENOG5032ZMU">
    <property type="taxonomic scope" value="Bacteria"/>
</dbReference>
<organism evidence="2 3">
    <name type="scientific">Kitasatospora setae (strain ATCC 33774 / DSM 43861 / JCM 3304 / KCC A-0304 / NBRC 14216 / KM-6054)</name>
    <name type="common">Streptomyces setae</name>
    <dbReference type="NCBI Taxonomy" id="452652"/>
    <lineage>
        <taxon>Bacteria</taxon>
        <taxon>Bacillati</taxon>
        <taxon>Actinomycetota</taxon>
        <taxon>Actinomycetes</taxon>
        <taxon>Kitasatosporales</taxon>
        <taxon>Streptomycetaceae</taxon>
        <taxon>Kitasatospora</taxon>
    </lineage>
</organism>
<gene>
    <name evidence="2" type="ordered locus">KSE_09840</name>
</gene>
<accession>E4N6I9</accession>
<feature type="region of interest" description="Disordered" evidence="1">
    <location>
        <begin position="130"/>
        <end position="166"/>
    </location>
</feature>
<dbReference type="AlphaFoldDB" id="E4N6I9"/>
<dbReference type="HOGENOM" id="CLU_1600519_0_0_11"/>